<keyword evidence="2" id="KW-0238">DNA-binding</keyword>
<evidence type="ECO:0000256" key="4">
    <source>
        <dbReference type="ARBA" id="ARBA00023242"/>
    </source>
</evidence>
<dbReference type="SMART" id="SM00717">
    <property type="entry name" value="SANT"/>
    <property type="match status" value="1"/>
</dbReference>
<dbReference type="Pfam" id="PF13921">
    <property type="entry name" value="Myb_DNA-bind_6"/>
    <property type="match status" value="1"/>
</dbReference>
<accession>A0ABR3FRD0</accession>
<proteinExistence type="predicted"/>
<keyword evidence="3" id="KW-0804">Transcription</keyword>
<dbReference type="Proteomes" id="UP001465976">
    <property type="component" value="Unassembled WGS sequence"/>
</dbReference>
<evidence type="ECO:0000256" key="2">
    <source>
        <dbReference type="ARBA" id="ARBA00023125"/>
    </source>
</evidence>
<evidence type="ECO:0000256" key="3">
    <source>
        <dbReference type="ARBA" id="ARBA00023163"/>
    </source>
</evidence>
<keyword evidence="4" id="KW-0539">Nucleus</keyword>
<evidence type="ECO:0000256" key="1">
    <source>
        <dbReference type="ARBA" id="ARBA00023015"/>
    </source>
</evidence>
<sequence length="95" mass="10910">MLYTERRPWTAYEDQLLQDPGNPNPSRWHAISEHVPNRTNKGCRKRWFMNMPSDLVKGAWLAEEDEALVKAIEKYGTRDVIRQVVDGGVVSAGQK</sequence>
<name>A0ABR3FRD0_9AGAR</name>
<keyword evidence="1" id="KW-0805">Transcription regulation</keyword>
<organism evidence="7 8">
    <name type="scientific">Marasmius crinis-equi</name>
    <dbReference type="NCBI Taxonomy" id="585013"/>
    <lineage>
        <taxon>Eukaryota</taxon>
        <taxon>Fungi</taxon>
        <taxon>Dikarya</taxon>
        <taxon>Basidiomycota</taxon>
        <taxon>Agaricomycotina</taxon>
        <taxon>Agaricomycetes</taxon>
        <taxon>Agaricomycetidae</taxon>
        <taxon>Agaricales</taxon>
        <taxon>Marasmiineae</taxon>
        <taxon>Marasmiaceae</taxon>
        <taxon>Marasmius</taxon>
    </lineage>
</organism>
<reference evidence="7 8" key="1">
    <citation type="submission" date="2024-02" db="EMBL/GenBank/DDBJ databases">
        <title>A draft genome for the cacao thread blight pathogen Marasmius crinis-equi.</title>
        <authorList>
            <person name="Cohen S.P."/>
            <person name="Baruah I.K."/>
            <person name="Amoako-Attah I."/>
            <person name="Bukari Y."/>
            <person name="Meinhardt L.W."/>
            <person name="Bailey B.A."/>
        </authorList>
    </citation>
    <scope>NUCLEOTIDE SEQUENCE [LARGE SCALE GENOMIC DNA]</scope>
    <source>
        <strain evidence="7 8">GH-76</strain>
    </source>
</reference>
<dbReference type="InterPro" id="IPR051575">
    <property type="entry name" value="Myb-like_DNA-bd"/>
</dbReference>
<evidence type="ECO:0000313" key="7">
    <source>
        <dbReference type="EMBL" id="KAL0577928.1"/>
    </source>
</evidence>
<dbReference type="InterPro" id="IPR001005">
    <property type="entry name" value="SANT/Myb"/>
</dbReference>
<gene>
    <name evidence="7" type="ORF">V5O48_004067</name>
</gene>
<protein>
    <recommendedName>
        <fullName evidence="9">Myb-like domain-containing protein</fullName>
    </recommendedName>
</protein>
<dbReference type="InterPro" id="IPR009057">
    <property type="entry name" value="Homeodomain-like_sf"/>
</dbReference>
<feature type="domain" description="Myb-like" evidence="5">
    <location>
        <begin position="6"/>
        <end position="51"/>
    </location>
</feature>
<dbReference type="EMBL" id="JBAHYK010000129">
    <property type="protein sequence ID" value="KAL0577928.1"/>
    <property type="molecule type" value="Genomic_DNA"/>
</dbReference>
<comment type="caution">
    <text evidence="7">The sequence shown here is derived from an EMBL/GenBank/DDBJ whole genome shotgun (WGS) entry which is preliminary data.</text>
</comment>
<dbReference type="PROSITE" id="PS51294">
    <property type="entry name" value="HTH_MYB"/>
    <property type="match status" value="1"/>
</dbReference>
<dbReference type="PANTHER" id="PTHR46621:SF1">
    <property type="entry name" value="SNRNA-ACTIVATING PROTEIN COMPLEX SUBUNIT 4"/>
    <property type="match status" value="1"/>
</dbReference>
<dbReference type="InterPro" id="IPR017930">
    <property type="entry name" value="Myb_dom"/>
</dbReference>
<dbReference type="CDD" id="cd00167">
    <property type="entry name" value="SANT"/>
    <property type="match status" value="2"/>
</dbReference>
<keyword evidence="8" id="KW-1185">Reference proteome</keyword>
<evidence type="ECO:0000313" key="8">
    <source>
        <dbReference type="Proteomes" id="UP001465976"/>
    </source>
</evidence>
<dbReference type="PROSITE" id="PS50090">
    <property type="entry name" value="MYB_LIKE"/>
    <property type="match status" value="1"/>
</dbReference>
<feature type="domain" description="HTH myb-type" evidence="6">
    <location>
        <begin position="1"/>
        <end position="55"/>
    </location>
</feature>
<evidence type="ECO:0008006" key="9">
    <source>
        <dbReference type="Google" id="ProtNLM"/>
    </source>
</evidence>
<dbReference type="PANTHER" id="PTHR46621">
    <property type="entry name" value="SNRNA-ACTIVATING PROTEIN COMPLEX SUBUNIT 4"/>
    <property type="match status" value="1"/>
</dbReference>
<evidence type="ECO:0000259" key="6">
    <source>
        <dbReference type="PROSITE" id="PS51294"/>
    </source>
</evidence>
<dbReference type="Gene3D" id="1.10.10.60">
    <property type="entry name" value="Homeodomain-like"/>
    <property type="match status" value="1"/>
</dbReference>
<dbReference type="SUPFAM" id="SSF46689">
    <property type="entry name" value="Homeodomain-like"/>
    <property type="match status" value="1"/>
</dbReference>
<evidence type="ECO:0000259" key="5">
    <source>
        <dbReference type="PROSITE" id="PS50090"/>
    </source>
</evidence>